<dbReference type="InterPro" id="IPR039315">
    <property type="entry name" value="CheW"/>
</dbReference>
<dbReference type="eggNOG" id="COG0835">
    <property type="taxonomic scope" value="Bacteria"/>
</dbReference>
<dbReference type="EMBL" id="AJTX02000004">
    <property type="protein sequence ID" value="KKI99698.1"/>
    <property type="molecule type" value="Genomic_DNA"/>
</dbReference>
<dbReference type="PANTHER" id="PTHR22617:SF23">
    <property type="entry name" value="CHEMOTAXIS PROTEIN CHEW"/>
    <property type="match status" value="1"/>
</dbReference>
<evidence type="ECO:0000313" key="4">
    <source>
        <dbReference type="Proteomes" id="UP000034681"/>
    </source>
</evidence>
<evidence type="ECO:0000259" key="2">
    <source>
        <dbReference type="PROSITE" id="PS50851"/>
    </source>
</evidence>
<dbReference type="PANTHER" id="PTHR22617">
    <property type="entry name" value="CHEMOTAXIS SENSOR HISTIDINE KINASE-RELATED"/>
    <property type="match status" value="1"/>
</dbReference>
<accession>A0A0M2PYE0</accession>
<dbReference type="InterPro" id="IPR036061">
    <property type="entry name" value="CheW-like_dom_sf"/>
</dbReference>
<gene>
    <name evidence="3" type="ORF">PROH_07375</name>
</gene>
<dbReference type="STRING" id="317619.GCA_000332315_00213"/>
<dbReference type="Gene3D" id="2.40.50.180">
    <property type="entry name" value="CheA-289, Domain 4"/>
    <property type="match status" value="2"/>
</dbReference>
<dbReference type="SMART" id="SM00260">
    <property type="entry name" value="CheW"/>
    <property type="match status" value="2"/>
</dbReference>
<dbReference type="Pfam" id="PF01584">
    <property type="entry name" value="CheW"/>
    <property type="match status" value="2"/>
</dbReference>
<dbReference type="GO" id="GO:0006935">
    <property type="term" value="P:chemotaxis"/>
    <property type="evidence" value="ECO:0007669"/>
    <property type="project" value="InterPro"/>
</dbReference>
<dbReference type="AlphaFoldDB" id="A0A0M2PYE0"/>
<feature type="compositionally biased region" description="Low complexity" evidence="1">
    <location>
        <begin position="160"/>
        <end position="177"/>
    </location>
</feature>
<dbReference type="RefSeq" id="WP_017710912.1">
    <property type="nucleotide sequence ID" value="NZ_KB235933.1"/>
</dbReference>
<dbReference type="GO" id="GO:0005829">
    <property type="term" value="C:cytosol"/>
    <property type="evidence" value="ECO:0007669"/>
    <property type="project" value="TreeGrafter"/>
</dbReference>
<keyword evidence="4" id="KW-1185">Reference proteome</keyword>
<sequence>MEYQPYLIIELNQNRYGINAYAVQEVFFLPNITVIPESPVDVVGVINLRGEILPILSIHRRFGLVAQPYRLSDSVVVVAGEDGQQVGLIVNRTYEVQAIDTQTITLAPNHNTAASQRFVAGLAKLETELITLINPDRLIHYGTVLTDMAAGGAIADLALDPGTATGRDPSPGGSPSDPGDRRQGESPLESDSSASALGDRPDPAGLRPQQGFFAHATPEEREVLEKRTHNLRKRTQEESFSGLVSYAVVGLQGEYFGMGLEAIHEFTDVNDVTPIPCCPPHIVGNLNLRGEILTLVDISGILNLPLLRSEKGHKAIVARLDQLVAGITVDEVFDVVYLHPADISPIPAAVHALNDEYIRGIAPYQDKQMSILDLPKLLNSSELVVDETV</sequence>
<evidence type="ECO:0000256" key="1">
    <source>
        <dbReference type="SAM" id="MobiDB-lite"/>
    </source>
</evidence>
<feature type="region of interest" description="Disordered" evidence="1">
    <location>
        <begin position="160"/>
        <end position="220"/>
    </location>
</feature>
<reference evidence="3" key="1">
    <citation type="submission" date="2012-04" db="EMBL/GenBank/DDBJ databases">
        <authorList>
            <person name="Borisov I.G."/>
            <person name="Ivanikova N.V."/>
            <person name="Pinevich A.V."/>
        </authorList>
    </citation>
    <scope>NUCLEOTIDE SEQUENCE</scope>
    <source>
        <strain evidence="3">CALU 1027</strain>
    </source>
</reference>
<evidence type="ECO:0000313" key="3">
    <source>
        <dbReference type="EMBL" id="KKI99698.1"/>
    </source>
</evidence>
<comment type="caution">
    <text evidence="3">The sequence shown here is derived from an EMBL/GenBank/DDBJ whole genome shotgun (WGS) entry which is preliminary data.</text>
</comment>
<dbReference type="PROSITE" id="PS50851">
    <property type="entry name" value="CHEW"/>
    <property type="match status" value="2"/>
</dbReference>
<dbReference type="OrthoDB" id="9794382at2"/>
<name>A0A0M2PYE0_PROHO</name>
<dbReference type="InterPro" id="IPR002545">
    <property type="entry name" value="CheW-lke_dom"/>
</dbReference>
<proteinExistence type="predicted"/>
<dbReference type="Proteomes" id="UP000034681">
    <property type="component" value="Unassembled WGS sequence"/>
</dbReference>
<dbReference type="SUPFAM" id="SSF50341">
    <property type="entry name" value="CheW-like"/>
    <property type="match status" value="2"/>
</dbReference>
<feature type="domain" description="CheW-like" evidence="2">
    <location>
        <begin position="243"/>
        <end position="383"/>
    </location>
</feature>
<feature type="domain" description="CheW-like" evidence="2">
    <location>
        <begin position="3"/>
        <end position="144"/>
    </location>
</feature>
<dbReference type="Gene3D" id="2.30.30.40">
    <property type="entry name" value="SH3 Domains"/>
    <property type="match status" value="2"/>
</dbReference>
<organism evidence="3 4">
    <name type="scientific">Prochlorothrix hollandica PCC 9006 = CALU 1027</name>
    <dbReference type="NCBI Taxonomy" id="317619"/>
    <lineage>
        <taxon>Bacteria</taxon>
        <taxon>Bacillati</taxon>
        <taxon>Cyanobacteriota</taxon>
        <taxon>Cyanophyceae</taxon>
        <taxon>Prochlorotrichales</taxon>
        <taxon>Prochlorotrichaceae</taxon>
        <taxon>Prochlorothrix</taxon>
    </lineage>
</organism>
<dbReference type="GO" id="GO:0007165">
    <property type="term" value="P:signal transduction"/>
    <property type="evidence" value="ECO:0007669"/>
    <property type="project" value="InterPro"/>
</dbReference>
<protein>
    <recommendedName>
        <fullName evidence="2">CheW-like domain-containing protein</fullName>
    </recommendedName>
</protein>